<reference evidence="3 4" key="1">
    <citation type="journal article" date="2013" name="Genome Biol. Evol.">
        <title>Life in an arsenic-containing gold mine: genome and physiology of the autotrophic arsenite-oxidizing bacterium rhizobium sp. NT-26.</title>
        <authorList>
            <person name="Andres J."/>
            <person name="Arsene-Ploetze F."/>
            <person name="Barbe V."/>
            <person name="Brochier-Armanet C."/>
            <person name="Cleiss-Arnold J."/>
            <person name="Coppee J.Y."/>
            <person name="Dillies M.A."/>
            <person name="Geist"/>
            <person name="L"/>
            <person name="Joublin A."/>
            <person name="Koechler S."/>
            <person name="Lassalle F."/>
            <person name="Marchal M."/>
            <person name="Medigue C."/>
            <person name="Muller D."/>
            <person name="Nesme X."/>
            <person name="Plewniak F."/>
            <person name="Proux C."/>
            <person name="Ramirez-Bahena M.H."/>
            <person name="Schenowitz C."/>
            <person name="Sismeiro O."/>
            <person name="Vallenet D."/>
            <person name="Santini J.M."/>
            <person name="Bertin P.N."/>
        </authorList>
    </citation>
    <scope>NUCLEOTIDE SEQUENCE [LARGE SCALE GENOMIC DNA]</scope>
    <source>
        <strain evidence="3 4">NT-26</strain>
    </source>
</reference>
<dbReference type="OrthoDB" id="9810718at2"/>
<feature type="domain" description="Capsule synthesis protein CapA" evidence="2">
    <location>
        <begin position="1"/>
        <end position="187"/>
    </location>
</feature>
<dbReference type="PANTHER" id="PTHR33393:SF11">
    <property type="entry name" value="POLYGLUTAMINE SYNTHESIS ACCESSORY PROTEIN RV0574C-RELATED"/>
    <property type="match status" value="1"/>
</dbReference>
<keyword evidence="4" id="KW-1185">Reference proteome</keyword>
<protein>
    <recommendedName>
        <fullName evidence="2">Capsule synthesis protein CapA domain-containing protein</fullName>
    </recommendedName>
</protein>
<dbReference type="SMART" id="SM00854">
    <property type="entry name" value="PGA_cap"/>
    <property type="match status" value="1"/>
</dbReference>
<dbReference type="PANTHER" id="PTHR33393">
    <property type="entry name" value="POLYGLUTAMINE SYNTHESIS ACCESSORY PROTEIN RV0574C-RELATED"/>
    <property type="match status" value="1"/>
</dbReference>
<dbReference type="KEGG" id="rht:NT26_3085"/>
<dbReference type="EMBL" id="FO082820">
    <property type="protein sequence ID" value="CCF20809.1"/>
    <property type="molecule type" value="Genomic_DNA"/>
</dbReference>
<dbReference type="Gene3D" id="3.60.21.10">
    <property type="match status" value="1"/>
</dbReference>
<organism evidence="3 4">
    <name type="scientific">Pseudorhizobium banfieldiae</name>
    <dbReference type="NCBI Taxonomy" id="1125847"/>
    <lineage>
        <taxon>Bacteria</taxon>
        <taxon>Pseudomonadati</taxon>
        <taxon>Pseudomonadota</taxon>
        <taxon>Alphaproteobacteria</taxon>
        <taxon>Hyphomicrobiales</taxon>
        <taxon>Rhizobiaceae</taxon>
        <taxon>Rhizobium/Agrobacterium group</taxon>
        <taxon>Pseudorhizobium</taxon>
    </lineage>
</organism>
<evidence type="ECO:0000259" key="2">
    <source>
        <dbReference type="SMART" id="SM00854"/>
    </source>
</evidence>
<dbReference type="STRING" id="1125847.NT26_3085"/>
<proteinExistence type="inferred from homology"/>
<accession>L0NIU8</accession>
<name>L0NIU8_9HYPH</name>
<dbReference type="AlphaFoldDB" id="L0NIU8"/>
<comment type="similarity">
    <text evidence="1">Belongs to the CapA family.</text>
</comment>
<dbReference type="SUPFAM" id="SSF56300">
    <property type="entry name" value="Metallo-dependent phosphatases"/>
    <property type="match status" value="1"/>
</dbReference>
<gene>
    <name evidence="3" type="ORF">NT26_3085</name>
</gene>
<dbReference type="Pfam" id="PF09587">
    <property type="entry name" value="PGA_cap"/>
    <property type="match status" value="1"/>
</dbReference>
<dbReference type="Proteomes" id="UP000010792">
    <property type="component" value="Chromosome"/>
</dbReference>
<dbReference type="InterPro" id="IPR019079">
    <property type="entry name" value="Capsule_synth_CapA"/>
</dbReference>
<dbReference type="CDD" id="cd07381">
    <property type="entry name" value="MPP_CapA"/>
    <property type="match status" value="1"/>
</dbReference>
<dbReference type="InterPro" id="IPR052169">
    <property type="entry name" value="CW_Biosynth-Accessory"/>
</dbReference>
<evidence type="ECO:0000256" key="1">
    <source>
        <dbReference type="ARBA" id="ARBA00005662"/>
    </source>
</evidence>
<evidence type="ECO:0000313" key="4">
    <source>
        <dbReference type="Proteomes" id="UP000010792"/>
    </source>
</evidence>
<sequence>MHPANVPCLTAARIDCCVLANNHIADWGLEGLSQTLRHLADVGVATVGAGDDDQAARRPALLSTAAGRRLMVFAIACPSAGVPRRWAATPQRPGVHLLNDFSRASVKRVLDQISNLRRNDDVVVVSIHWGPNWGYDIPAGHVEFAHALIDEADVNVVHGHSSHHPMGLEIYRNRLILFGCGDFINDYEGLPGYEEMRPELALGSVMDIDERGDLLRGVQMLPFRRKKFRLQRASQQEADWQVDVMSRESVGCRISLDDDGILIGVNAG</sequence>
<evidence type="ECO:0000313" key="3">
    <source>
        <dbReference type="EMBL" id="CCF20809.1"/>
    </source>
</evidence>
<dbReference type="InterPro" id="IPR029052">
    <property type="entry name" value="Metallo-depent_PP-like"/>
</dbReference>